<evidence type="ECO:0000313" key="2">
    <source>
        <dbReference type="EMBL" id="MCF7559924.1"/>
    </source>
</evidence>
<gene>
    <name evidence="2" type="ORF">L3X39_04680</name>
</gene>
<name>A0ABS9IGP4_9FLAO</name>
<dbReference type="Pfam" id="PF25056">
    <property type="entry name" value="DUF7793"/>
    <property type="match status" value="1"/>
</dbReference>
<feature type="domain" description="DUF7793" evidence="1">
    <location>
        <begin position="18"/>
        <end position="126"/>
    </location>
</feature>
<dbReference type="EMBL" id="JAKKDV010000001">
    <property type="protein sequence ID" value="MCF7559924.1"/>
    <property type="molecule type" value="Genomic_DNA"/>
</dbReference>
<dbReference type="Proteomes" id="UP001200022">
    <property type="component" value="Unassembled WGS sequence"/>
</dbReference>
<reference evidence="2 3" key="1">
    <citation type="submission" date="2022-01" db="EMBL/GenBank/DDBJ databases">
        <title>Draft genome sequence of Sabulilitoribacter multivorans KCTC 32326.</title>
        <authorList>
            <person name="Oh J.-S."/>
        </authorList>
    </citation>
    <scope>NUCLEOTIDE SEQUENCE [LARGE SCALE GENOMIC DNA]</scope>
    <source>
        <strain evidence="2 3">M-M16</strain>
    </source>
</reference>
<organism evidence="2 3">
    <name type="scientific">Flaviramulus multivorans</name>
    <dbReference type="NCBI Taxonomy" id="1304750"/>
    <lineage>
        <taxon>Bacteria</taxon>
        <taxon>Pseudomonadati</taxon>
        <taxon>Bacteroidota</taxon>
        <taxon>Flavobacteriia</taxon>
        <taxon>Flavobacteriales</taxon>
        <taxon>Flavobacteriaceae</taxon>
        <taxon>Flaviramulus</taxon>
    </lineage>
</organism>
<evidence type="ECO:0000259" key="1">
    <source>
        <dbReference type="Pfam" id="PF25056"/>
    </source>
</evidence>
<proteinExistence type="predicted"/>
<dbReference type="InterPro" id="IPR056695">
    <property type="entry name" value="DUF7793"/>
</dbReference>
<evidence type="ECO:0000313" key="3">
    <source>
        <dbReference type="Proteomes" id="UP001200022"/>
    </source>
</evidence>
<comment type="caution">
    <text evidence="2">The sequence shown here is derived from an EMBL/GenBank/DDBJ whole genome shotgun (WGS) entry which is preliminary data.</text>
</comment>
<protein>
    <recommendedName>
        <fullName evidence="1">DUF7793 domain-containing protein</fullName>
    </recommendedName>
</protein>
<dbReference type="RefSeq" id="WP_379840389.1">
    <property type="nucleotide sequence ID" value="NZ_JBHTJE010000017.1"/>
</dbReference>
<sequence length="138" mass="15735">MEEIIIFENAMFWTDSSETLYCRFNNDDSNSKLNYSKANLYIKAITKLCNGKPMPFLIDVQNTKGTFSISAAKLMANNPELLKLRISEAFIANTIGIRVLISTYKRIFNPITPFGVFSNLESAKKYSLEMKNMFYGSN</sequence>
<accession>A0ABS9IGP4</accession>
<keyword evidence="3" id="KW-1185">Reference proteome</keyword>